<dbReference type="PANTHER" id="PTHR35866:SF1">
    <property type="entry name" value="YKGJ FAMILY CYSTEINE CLUSTER PROTEIN"/>
    <property type="match status" value="1"/>
</dbReference>
<dbReference type="Proteomes" id="UP000426027">
    <property type="component" value="Chromosome"/>
</dbReference>
<name>A0A6I6GI55_9BACT</name>
<gene>
    <name evidence="1" type="ORF">GLV81_04110</name>
</gene>
<organism evidence="1 2">
    <name type="scientific">Phnomibacter ginsenosidimutans</name>
    <dbReference type="NCBI Taxonomy" id="2676868"/>
    <lineage>
        <taxon>Bacteria</taxon>
        <taxon>Pseudomonadati</taxon>
        <taxon>Bacteroidota</taxon>
        <taxon>Chitinophagia</taxon>
        <taxon>Chitinophagales</taxon>
        <taxon>Chitinophagaceae</taxon>
        <taxon>Phnomibacter</taxon>
    </lineage>
</organism>
<dbReference type="PANTHER" id="PTHR35866">
    <property type="entry name" value="PUTATIVE-RELATED"/>
    <property type="match status" value="1"/>
</dbReference>
<dbReference type="KEGG" id="fls:GLV81_04110"/>
<accession>A0A6I6GI55</accession>
<reference evidence="1 2" key="1">
    <citation type="submission" date="2019-11" db="EMBL/GenBank/DDBJ databases">
        <authorList>
            <person name="Im W.T."/>
        </authorList>
    </citation>
    <scope>NUCLEOTIDE SEQUENCE [LARGE SCALE GENOMIC DNA]</scope>
    <source>
        <strain evidence="1 2">SB-02</strain>
    </source>
</reference>
<keyword evidence="2" id="KW-1185">Reference proteome</keyword>
<dbReference type="EMBL" id="CP046566">
    <property type="protein sequence ID" value="QGW27388.1"/>
    <property type="molecule type" value="Genomic_DNA"/>
</dbReference>
<evidence type="ECO:0000313" key="2">
    <source>
        <dbReference type="Proteomes" id="UP000426027"/>
    </source>
</evidence>
<dbReference type="InterPro" id="IPR005358">
    <property type="entry name" value="Puta_zinc/iron-chelating_dom"/>
</dbReference>
<dbReference type="AlphaFoldDB" id="A0A6I6GI55"/>
<dbReference type="Pfam" id="PF03692">
    <property type="entry name" value="CxxCxxCC"/>
    <property type="match status" value="1"/>
</dbReference>
<sequence>MKLSSLEKKFDKHKKPMRKFIKHLEESDVSDIIDIAHTTEKEVWQEVDCLQCANCCKKMTPTLEKKDKQRIAEHLGMSVKDFKAKYLMYDEEEKDWRMQQQPCVFLDLNTNKCNIYEVRPDDCRGFPHLVKLPMESYAYIHKQNIKYCPATFLWVEKMMERVEITKTKK</sequence>
<dbReference type="RefSeq" id="WP_157477116.1">
    <property type="nucleotide sequence ID" value="NZ_CP046566.1"/>
</dbReference>
<evidence type="ECO:0000313" key="1">
    <source>
        <dbReference type="EMBL" id="QGW27388.1"/>
    </source>
</evidence>
<proteinExistence type="predicted"/>
<protein>
    <submittedName>
        <fullName evidence="1">YkgJ family cysteine cluster protein</fullName>
    </submittedName>
</protein>